<dbReference type="InterPro" id="IPR001733">
    <property type="entry name" value="Peptidase_S26B"/>
</dbReference>
<evidence type="ECO:0000313" key="7">
    <source>
        <dbReference type="EMBL" id="PKR77201.1"/>
    </source>
</evidence>
<dbReference type="SUPFAM" id="SSF51306">
    <property type="entry name" value="LexA/Signal peptidase"/>
    <property type="match status" value="1"/>
</dbReference>
<dbReference type="GO" id="GO:0009003">
    <property type="term" value="F:signal peptidase activity"/>
    <property type="evidence" value="ECO:0007669"/>
    <property type="project" value="UniProtKB-EC"/>
</dbReference>
<dbReference type="GO" id="GO:0006465">
    <property type="term" value="P:signal peptide processing"/>
    <property type="evidence" value="ECO:0007669"/>
    <property type="project" value="UniProtKB-UniRule"/>
</dbReference>
<reference evidence="7 8" key="1">
    <citation type="submission" date="2017-06" db="EMBL/GenBank/DDBJ databases">
        <title>the draft geome sequence of Illustriluteabacillus marina B3227.</title>
        <authorList>
            <person name="He R.-H."/>
            <person name="Du Z.-J."/>
        </authorList>
    </citation>
    <scope>NUCLEOTIDE SEQUENCE [LARGE SCALE GENOMIC DNA]</scope>
    <source>
        <strain evidence="7 8">B3227</strain>
    </source>
</reference>
<comment type="caution">
    <text evidence="7">The sequence shown here is derived from an EMBL/GenBank/DDBJ whole genome shotgun (WGS) entry which is preliminary data.</text>
</comment>
<dbReference type="PANTHER" id="PTHR10806">
    <property type="entry name" value="SIGNAL PEPTIDASE COMPLEX CATALYTIC SUBUNIT SEC11"/>
    <property type="match status" value="1"/>
</dbReference>
<keyword evidence="2 6" id="KW-0812">Transmembrane</keyword>
<keyword evidence="3 6" id="KW-1133">Transmembrane helix</keyword>
<evidence type="ECO:0000256" key="4">
    <source>
        <dbReference type="ARBA" id="ARBA00023136"/>
    </source>
</evidence>
<sequence>MKAIKWIGKVVNVFLIVALVFTSILVFTNLSSDGPPQIFGQELKVVYSGSMEPEIKTGAVIGINPNIDKNSIKVGEVIMFQSEPGVYVTHRVMDVTQNDSGVLYTTKGDNNESADINPVQAENVYGVHSSINIPFVGYMMDYANSSMGVATLLIIPGIILLLSSIKSIYQAIRLRKEDVQSDSI</sequence>
<protein>
    <recommendedName>
        <fullName evidence="5">Signal peptidase I</fullName>
        <ecNumber evidence="5">3.4.21.89</ecNumber>
    </recommendedName>
</protein>
<dbReference type="GO" id="GO:0004252">
    <property type="term" value="F:serine-type endopeptidase activity"/>
    <property type="evidence" value="ECO:0007669"/>
    <property type="project" value="UniProtKB-UniRule"/>
</dbReference>
<dbReference type="CDD" id="cd06530">
    <property type="entry name" value="S26_SPase_I"/>
    <property type="match status" value="1"/>
</dbReference>
<evidence type="ECO:0000256" key="1">
    <source>
        <dbReference type="ARBA" id="ARBA00004370"/>
    </source>
</evidence>
<dbReference type="PANTHER" id="PTHR10806:SF6">
    <property type="entry name" value="SIGNAL PEPTIDASE COMPLEX CATALYTIC SUBUNIT SEC11"/>
    <property type="match status" value="1"/>
</dbReference>
<accession>A0A2I0QS90</accession>
<evidence type="ECO:0000256" key="2">
    <source>
        <dbReference type="ARBA" id="ARBA00022692"/>
    </source>
</evidence>
<dbReference type="EMBL" id="PJNH01000003">
    <property type="protein sequence ID" value="PKR77201.1"/>
    <property type="molecule type" value="Genomic_DNA"/>
</dbReference>
<name>A0A2I0QS90_9BACI</name>
<dbReference type="PRINTS" id="PR00728">
    <property type="entry name" value="SIGNALPTASE"/>
</dbReference>
<proteinExistence type="predicted"/>
<dbReference type="Proteomes" id="UP000243524">
    <property type="component" value="Unassembled WGS sequence"/>
</dbReference>
<keyword evidence="4 6" id="KW-0472">Membrane</keyword>
<dbReference type="NCBIfam" id="NF046067">
    <property type="entry name" value="SigPepSipWBacil"/>
    <property type="match status" value="1"/>
</dbReference>
<keyword evidence="8" id="KW-1185">Reference proteome</keyword>
<feature type="transmembrane region" description="Helical" evidence="6">
    <location>
        <begin position="12"/>
        <end position="30"/>
    </location>
</feature>
<dbReference type="EC" id="3.4.21.89" evidence="5"/>
<dbReference type="AlphaFoldDB" id="A0A2I0QS90"/>
<dbReference type="NCBIfam" id="TIGR02228">
    <property type="entry name" value="sigpep_I_arch"/>
    <property type="match status" value="1"/>
</dbReference>
<organism evidence="7 8">
    <name type="scientific">Halalkalibacillus sediminis</name>
    <dbReference type="NCBI Taxonomy" id="2018042"/>
    <lineage>
        <taxon>Bacteria</taxon>
        <taxon>Bacillati</taxon>
        <taxon>Bacillota</taxon>
        <taxon>Bacilli</taxon>
        <taxon>Bacillales</taxon>
        <taxon>Bacillaceae</taxon>
        <taxon>Halalkalibacillus</taxon>
    </lineage>
</organism>
<evidence type="ECO:0000256" key="5">
    <source>
        <dbReference type="NCBIfam" id="TIGR02228"/>
    </source>
</evidence>
<dbReference type="InterPro" id="IPR036286">
    <property type="entry name" value="LexA/Signal_pep-like_sf"/>
</dbReference>
<gene>
    <name evidence="7" type="ORF">CEY16_10700</name>
</gene>
<feature type="transmembrane region" description="Helical" evidence="6">
    <location>
        <begin position="147"/>
        <end position="165"/>
    </location>
</feature>
<comment type="subcellular location">
    <subcellularLocation>
        <location evidence="1">Membrane</location>
    </subcellularLocation>
</comment>
<dbReference type="GO" id="GO:0016020">
    <property type="term" value="C:membrane"/>
    <property type="evidence" value="ECO:0007669"/>
    <property type="project" value="UniProtKB-SubCell"/>
</dbReference>
<evidence type="ECO:0000313" key="8">
    <source>
        <dbReference type="Proteomes" id="UP000243524"/>
    </source>
</evidence>
<dbReference type="RefSeq" id="WP_101332029.1">
    <property type="nucleotide sequence ID" value="NZ_PJNH01000003.1"/>
</dbReference>
<evidence type="ECO:0000256" key="6">
    <source>
        <dbReference type="SAM" id="Phobius"/>
    </source>
</evidence>
<dbReference type="InterPro" id="IPR019533">
    <property type="entry name" value="Peptidase_S26"/>
</dbReference>
<dbReference type="OrthoDB" id="2243765at2"/>
<evidence type="ECO:0000256" key="3">
    <source>
        <dbReference type="ARBA" id="ARBA00022989"/>
    </source>
</evidence>